<accession>A0A8X6GIP7</accession>
<reference evidence="2" key="1">
    <citation type="submission" date="2020-07" db="EMBL/GenBank/DDBJ databases">
        <title>Multicomponent nature underlies the extraordinary mechanical properties of spider dragline silk.</title>
        <authorList>
            <person name="Kono N."/>
            <person name="Nakamura H."/>
            <person name="Mori M."/>
            <person name="Yoshida Y."/>
            <person name="Ohtoshi R."/>
            <person name="Malay A.D."/>
            <person name="Moran D.A.P."/>
            <person name="Tomita M."/>
            <person name="Numata K."/>
            <person name="Arakawa K."/>
        </authorList>
    </citation>
    <scope>NUCLEOTIDE SEQUENCE</scope>
</reference>
<dbReference type="AlphaFoldDB" id="A0A8X6GIP7"/>
<name>A0A8X6GIP7_TRICU</name>
<dbReference type="Proteomes" id="UP000887116">
    <property type="component" value="Unassembled WGS sequence"/>
</dbReference>
<feature type="region of interest" description="Disordered" evidence="1">
    <location>
        <begin position="1"/>
        <end position="44"/>
    </location>
</feature>
<comment type="caution">
    <text evidence="2">The sequence shown here is derived from an EMBL/GenBank/DDBJ whole genome shotgun (WGS) entry which is preliminary data.</text>
</comment>
<keyword evidence="3" id="KW-1185">Reference proteome</keyword>
<gene>
    <name evidence="2" type="ORF">TNCT_219081</name>
</gene>
<proteinExistence type="predicted"/>
<feature type="compositionally biased region" description="Polar residues" evidence="1">
    <location>
        <begin position="27"/>
        <end position="44"/>
    </location>
</feature>
<sequence>MDNQRSLGKEPVANNTSIHHSKGPTGTGQLANESSREVASSTHKSPYLLDWVLDTDSHVRTLSGPVAREEED</sequence>
<organism evidence="2 3">
    <name type="scientific">Trichonephila clavata</name>
    <name type="common">Joro spider</name>
    <name type="synonym">Nephila clavata</name>
    <dbReference type="NCBI Taxonomy" id="2740835"/>
    <lineage>
        <taxon>Eukaryota</taxon>
        <taxon>Metazoa</taxon>
        <taxon>Ecdysozoa</taxon>
        <taxon>Arthropoda</taxon>
        <taxon>Chelicerata</taxon>
        <taxon>Arachnida</taxon>
        <taxon>Araneae</taxon>
        <taxon>Araneomorphae</taxon>
        <taxon>Entelegynae</taxon>
        <taxon>Araneoidea</taxon>
        <taxon>Nephilidae</taxon>
        <taxon>Trichonephila</taxon>
    </lineage>
</organism>
<evidence type="ECO:0000256" key="1">
    <source>
        <dbReference type="SAM" id="MobiDB-lite"/>
    </source>
</evidence>
<protein>
    <submittedName>
        <fullName evidence="2">Uncharacterized protein</fullName>
    </submittedName>
</protein>
<dbReference type="EMBL" id="BMAO01035669">
    <property type="protein sequence ID" value="GFR05132.1"/>
    <property type="molecule type" value="Genomic_DNA"/>
</dbReference>
<evidence type="ECO:0000313" key="2">
    <source>
        <dbReference type="EMBL" id="GFR05132.1"/>
    </source>
</evidence>
<evidence type="ECO:0000313" key="3">
    <source>
        <dbReference type="Proteomes" id="UP000887116"/>
    </source>
</evidence>